<dbReference type="InterPro" id="IPR001173">
    <property type="entry name" value="Glyco_trans_2-like"/>
</dbReference>
<dbReference type="EMBL" id="JAVDSW010000003">
    <property type="protein sequence ID" value="MDR6703741.1"/>
    <property type="molecule type" value="Genomic_DNA"/>
</dbReference>
<protein>
    <submittedName>
        <fullName evidence="2">Glycosyltransferase involved in cell wall biosynthesis</fullName>
    </submittedName>
</protein>
<comment type="caution">
    <text evidence="2">The sequence shown here is derived from an EMBL/GenBank/DDBJ whole genome shotgun (WGS) entry which is preliminary data.</text>
</comment>
<dbReference type="AlphaFoldDB" id="A0AAW8LXM0"/>
<accession>A0AAW8LXM0</accession>
<dbReference type="PANTHER" id="PTHR48090:SF7">
    <property type="entry name" value="RFBJ PROTEIN"/>
    <property type="match status" value="1"/>
</dbReference>
<reference evidence="2" key="1">
    <citation type="submission" date="2023-07" db="EMBL/GenBank/DDBJ databases">
        <title>Sorghum-associated microbial communities from plants grown in Nebraska, USA.</title>
        <authorList>
            <person name="Schachtman D."/>
        </authorList>
    </citation>
    <scope>NUCLEOTIDE SEQUENCE</scope>
    <source>
        <strain evidence="2">1457</strain>
    </source>
</reference>
<evidence type="ECO:0000313" key="2">
    <source>
        <dbReference type="EMBL" id="MDR6703741.1"/>
    </source>
</evidence>
<organism evidence="2 3">
    <name type="scientific">Agrobacterium tumefaciens</name>
    <dbReference type="NCBI Taxonomy" id="358"/>
    <lineage>
        <taxon>Bacteria</taxon>
        <taxon>Pseudomonadati</taxon>
        <taxon>Pseudomonadota</taxon>
        <taxon>Alphaproteobacteria</taxon>
        <taxon>Hyphomicrobiales</taxon>
        <taxon>Rhizobiaceae</taxon>
        <taxon>Rhizobium/Agrobacterium group</taxon>
        <taxon>Agrobacterium</taxon>
        <taxon>Agrobacterium tumefaciens complex</taxon>
    </lineage>
</organism>
<gene>
    <name evidence="2" type="ORF">J2W61_003613</name>
</gene>
<dbReference type="SUPFAM" id="SSF53448">
    <property type="entry name" value="Nucleotide-diphospho-sugar transferases"/>
    <property type="match status" value="1"/>
</dbReference>
<dbReference type="Pfam" id="PF00535">
    <property type="entry name" value="Glycos_transf_2"/>
    <property type="match status" value="1"/>
</dbReference>
<dbReference type="PANTHER" id="PTHR48090">
    <property type="entry name" value="UNDECAPRENYL-PHOSPHATE 4-DEOXY-4-FORMAMIDO-L-ARABINOSE TRANSFERASE-RELATED"/>
    <property type="match status" value="1"/>
</dbReference>
<dbReference type="CDD" id="cd04179">
    <property type="entry name" value="DPM_DPG-synthase_like"/>
    <property type="match status" value="1"/>
</dbReference>
<dbReference type="RefSeq" id="WP_162692587.1">
    <property type="nucleotide sequence ID" value="NZ_JAGIPM010000003.1"/>
</dbReference>
<feature type="domain" description="Glycosyltransferase 2-like" evidence="1">
    <location>
        <begin position="18"/>
        <end position="145"/>
    </location>
</feature>
<dbReference type="Gene3D" id="3.90.550.10">
    <property type="entry name" value="Spore Coat Polysaccharide Biosynthesis Protein SpsA, Chain A"/>
    <property type="match status" value="1"/>
</dbReference>
<proteinExistence type="predicted"/>
<evidence type="ECO:0000313" key="3">
    <source>
        <dbReference type="Proteomes" id="UP001265315"/>
    </source>
</evidence>
<sequence length="220" mass="24587">MEIIYPRLPAPGPESGFDEVVVIDGGSTDGTVEYFMERGVKVLGQSKRGRGEAFLIAFDRLDTDAFLFFSPDGNEDVDDLAKFRPLLRSGADLVIASRMMKGAVNEEDVNFLKPRKWANNVFNILANLAFRRQGRFVTDSINGYRAITASAVSRLALDASDYTIEYQMTMRAFKSHLKIAEFPTIEHQRVAGGTQAHSIPTGLRFIKAFWRELFIKATAP</sequence>
<dbReference type="InterPro" id="IPR029044">
    <property type="entry name" value="Nucleotide-diphossugar_trans"/>
</dbReference>
<evidence type="ECO:0000259" key="1">
    <source>
        <dbReference type="Pfam" id="PF00535"/>
    </source>
</evidence>
<dbReference type="Proteomes" id="UP001265315">
    <property type="component" value="Unassembled WGS sequence"/>
</dbReference>
<name>A0AAW8LXM0_AGRTU</name>
<dbReference type="InterPro" id="IPR050256">
    <property type="entry name" value="Glycosyltransferase_2"/>
</dbReference>